<dbReference type="Gene3D" id="3.30.70.100">
    <property type="match status" value="1"/>
</dbReference>
<dbReference type="Pfam" id="PF08803">
    <property type="entry name" value="ydhR"/>
    <property type="match status" value="1"/>
</dbReference>
<dbReference type="EMBL" id="AAIHDD010000006">
    <property type="protein sequence ID" value="ECE1827234.1"/>
    <property type="molecule type" value="Genomic_DNA"/>
</dbReference>
<dbReference type="SUPFAM" id="SSF54909">
    <property type="entry name" value="Dimeric alpha+beta barrel"/>
    <property type="match status" value="1"/>
</dbReference>
<dbReference type="NCBIfam" id="NF008333">
    <property type="entry name" value="PRK11118.1"/>
    <property type="match status" value="1"/>
</dbReference>
<proteinExistence type="predicted"/>
<dbReference type="InterPro" id="IPR011008">
    <property type="entry name" value="Dimeric_a/b-barrel"/>
</dbReference>
<dbReference type="PANTHER" id="PTHR39169">
    <property type="match status" value="1"/>
</dbReference>
<accession>A0A5Y2ISU7</accession>
<dbReference type="PANTHER" id="PTHR39169:SF1">
    <property type="entry name" value="MONOOXYGENASE YDHR-RELATED"/>
    <property type="match status" value="1"/>
</dbReference>
<keyword evidence="1" id="KW-0560">Oxidoreductase</keyword>
<protein>
    <submittedName>
        <fullName evidence="1">Monooxygenase</fullName>
    </submittedName>
</protein>
<organism evidence="1">
    <name type="scientific">Salmonella enterica</name>
    <name type="common">Salmonella choleraesuis</name>
    <dbReference type="NCBI Taxonomy" id="28901"/>
    <lineage>
        <taxon>Bacteria</taxon>
        <taxon>Pseudomonadati</taxon>
        <taxon>Pseudomonadota</taxon>
        <taxon>Gammaproteobacteria</taxon>
        <taxon>Enterobacterales</taxon>
        <taxon>Enterobacteriaceae</taxon>
        <taxon>Salmonella</taxon>
    </lineage>
</organism>
<name>A0A5Y2ISU7_SALER</name>
<dbReference type="AlphaFoldDB" id="A0A5Y2ISU7"/>
<gene>
    <name evidence="1" type="ORF">C3A45_13375</name>
</gene>
<evidence type="ECO:0000313" key="1">
    <source>
        <dbReference type="EMBL" id="ECE1827234.1"/>
    </source>
</evidence>
<keyword evidence="1" id="KW-0503">Monooxygenase</keyword>
<reference evidence="1" key="1">
    <citation type="submission" date="2018-07" db="EMBL/GenBank/DDBJ databases">
        <authorList>
            <consortium name="PulseNet: The National Subtyping Network for Foodborne Disease Surveillance"/>
            <person name="Tarr C.L."/>
            <person name="Trees E."/>
            <person name="Katz L.S."/>
            <person name="Carleton-Romer H.A."/>
            <person name="Stroika S."/>
            <person name="Kucerova Z."/>
            <person name="Roache K.F."/>
            <person name="Sabol A.L."/>
            <person name="Besser J."/>
            <person name="Gerner-Smidt P."/>
        </authorList>
    </citation>
    <scope>NUCLEOTIDE SEQUENCE</scope>
    <source>
        <strain evidence="1">PNUSAS031776</strain>
    </source>
</reference>
<comment type="caution">
    <text evidence="1">The sequence shown here is derived from an EMBL/GenBank/DDBJ whole genome shotgun (WGS) entry which is preliminary data.</text>
</comment>
<dbReference type="GO" id="GO:0004497">
    <property type="term" value="F:monooxygenase activity"/>
    <property type="evidence" value="ECO:0007669"/>
    <property type="project" value="UniProtKB-KW"/>
</dbReference>
<dbReference type="InterPro" id="IPR014910">
    <property type="entry name" value="YdhR"/>
</dbReference>
<sequence>MSKTLLQIHFNFSGPFGEEMTQQLVGLAESINEEPGFIWKIWTESEKNQQAGGIYLFESEETAQAYIKKHTARLKNLGVDEVTFTLFGVNDVLTKINHGNLCR</sequence>